<evidence type="ECO:0000313" key="2">
    <source>
        <dbReference type="EMBL" id="CUV10106.1"/>
    </source>
</evidence>
<gene>
    <name evidence="2" type="ORF">MGWOODY_Mmi582</name>
</gene>
<accession>A0A160VH50</accession>
<evidence type="ECO:0000259" key="1">
    <source>
        <dbReference type="Pfam" id="PF01636"/>
    </source>
</evidence>
<dbReference type="InterPro" id="IPR002575">
    <property type="entry name" value="Aminoglycoside_PTrfase"/>
</dbReference>
<dbReference type="InterPro" id="IPR011009">
    <property type="entry name" value="Kinase-like_dom_sf"/>
</dbReference>
<feature type="domain" description="Aminoglycoside phosphotransferase" evidence="1">
    <location>
        <begin position="37"/>
        <end position="264"/>
    </location>
</feature>
<dbReference type="Gene3D" id="3.30.200.20">
    <property type="entry name" value="Phosphorylase Kinase, domain 1"/>
    <property type="match status" value="1"/>
</dbReference>
<dbReference type="PANTHER" id="PTHR47829">
    <property type="entry name" value="HYDROLASE, PUTATIVE (AFU_ORTHOLOGUE AFUA_1G12880)-RELATED"/>
    <property type="match status" value="1"/>
</dbReference>
<dbReference type="SUPFAM" id="SSF56112">
    <property type="entry name" value="Protein kinase-like (PK-like)"/>
    <property type="match status" value="1"/>
</dbReference>
<name>A0A160VH50_9ZZZZ</name>
<protein>
    <submittedName>
        <fullName evidence="2">POSSIBLE ACYL-COA DEHYDROGENASE FADE36</fullName>
    </submittedName>
</protein>
<sequence>MTNSDTIPVRPDEAFDESRLEAYLKGQLDGSDNSLAVRQFGGGKANLTYLLDYGEHEYVLRRPPLGPVAPTAHDMAREHKVLSVLHENFPYAPQAVHFCDDQEIIGAPFFIMDRKVGVVIRTTLPENFNQMTNGPELISAQLINVLAEFHQVDYSALGLDDLGKPEGFLQRQVNGWKSRWDKAKHEDLPAVENIYNWLCENIPETKFYSIIHNDYKLDNVMYNSNDPDKLIAVFDWDMCTLGDPLCDLGSLLSYWCTTSDPVFFQKAASMPIDDRFYSREQLVQQYAEMTGFDVSNIRFYHVLGLYRLIGIAAQIYIRFIRGQTQDKRFAILGDMINLVSNYGLELIADA</sequence>
<dbReference type="CDD" id="cd05154">
    <property type="entry name" value="ACAD10_11_N-like"/>
    <property type="match status" value="1"/>
</dbReference>
<dbReference type="EMBL" id="FAXC01000355">
    <property type="protein sequence ID" value="CUV10106.1"/>
    <property type="molecule type" value="Genomic_DNA"/>
</dbReference>
<reference evidence="2" key="1">
    <citation type="submission" date="2015-10" db="EMBL/GenBank/DDBJ databases">
        <authorList>
            <person name="Gilbert D.G."/>
        </authorList>
    </citation>
    <scope>NUCLEOTIDE SEQUENCE</scope>
</reference>
<dbReference type="InterPro" id="IPR041726">
    <property type="entry name" value="ACAD10_11_N"/>
</dbReference>
<dbReference type="PANTHER" id="PTHR47829:SF1">
    <property type="entry name" value="HAD FAMILY PHOSPHATASE"/>
    <property type="match status" value="1"/>
</dbReference>
<dbReference type="Gene3D" id="3.90.1200.10">
    <property type="match status" value="1"/>
</dbReference>
<proteinExistence type="predicted"/>
<organism evidence="2">
    <name type="scientific">hydrothermal vent metagenome</name>
    <dbReference type="NCBI Taxonomy" id="652676"/>
    <lineage>
        <taxon>unclassified sequences</taxon>
        <taxon>metagenomes</taxon>
        <taxon>ecological metagenomes</taxon>
    </lineage>
</organism>
<dbReference type="AlphaFoldDB" id="A0A160VH50"/>
<dbReference type="InterPro" id="IPR052898">
    <property type="entry name" value="ACAD10-like"/>
</dbReference>
<dbReference type="Pfam" id="PF01636">
    <property type="entry name" value="APH"/>
    <property type="match status" value="1"/>
</dbReference>